<dbReference type="InterPro" id="IPR008969">
    <property type="entry name" value="CarboxyPept-like_regulatory"/>
</dbReference>
<dbReference type="SUPFAM" id="SSF49464">
    <property type="entry name" value="Carboxypeptidase regulatory domain-like"/>
    <property type="match status" value="1"/>
</dbReference>
<dbReference type="Gene3D" id="2.60.40.1120">
    <property type="entry name" value="Carboxypeptidase-like, regulatory domain"/>
    <property type="match status" value="1"/>
</dbReference>
<dbReference type="PANTHER" id="PTHR31299">
    <property type="entry name" value="ESTERASE, PUTATIVE (AFU_ORTHOLOGUE AFUA_1G05850)-RELATED"/>
    <property type="match status" value="1"/>
</dbReference>
<dbReference type="Pfam" id="PF13620">
    <property type="entry name" value="CarboxypepD_reg"/>
    <property type="match status" value="1"/>
</dbReference>
<dbReference type="Gene3D" id="3.40.1660.10">
    <property type="entry name" value="EreA-like (biosynthetic domain)"/>
    <property type="match status" value="1"/>
</dbReference>
<dbReference type="OrthoDB" id="9810066at2"/>
<sequence length="569" mass="63525">MPFVPSWNLRTDAPVALVQSGAQGTFGFGPLEPGRYGLSAVTREGSVLFSKRIEVKADEPGGPRELRVPEDRVAWDVTVVDETGAPLPGAELRVVRVGMPYDDVAFPPATTTGRFHLETPREGSYSLIASAPGFTTRMHPVPRLGEALVVTLERAADEAMRRAAVDWVRRNGLRLQSVEAGRGVEDLVPLQPVLQDVRVVALGEATHGTREFFQLKHRLFEFLVTRMGFTVLALESNFAEMLALDDYVLTGRGDPARLLKGETWDTQEVLELVRWMRQYNEDPSHPKKLRLQGVDMQYSPAAVARLLAYLTKVDPARAAQLQAPLAPLTERNAGTFLRLPRQRHREMSALLDTLAEHFERERGTYTRQSSPEEWTLARQLLRVLRQYLGRVLHEEGAERDRAMADNLLWLLEQEGPGTRAVLWAHNGHVKRGPDEWGDMPMGRHLAKALGPALYAFGFAFHQGAFQAFNMDENPPPERKGVVEFSAPPSPEGSLDDTLARAGAPLLAVDLRALPRGGPAYEWWRRTQLTHDIGFIYSDQGYPAEGSVRALECYDGLLFVERTTRARPNP</sequence>
<keyword evidence="2" id="KW-1185">Reference proteome</keyword>
<evidence type="ECO:0000313" key="2">
    <source>
        <dbReference type="Proteomes" id="UP000182229"/>
    </source>
</evidence>
<comment type="caution">
    <text evidence="1">The sequence shown here is derived from an EMBL/GenBank/DDBJ whole genome shotgun (WGS) entry which is preliminary data.</text>
</comment>
<dbReference type="Proteomes" id="UP000182229">
    <property type="component" value="Unassembled WGS sequence"/>
</dbReference>
<dbReference type="PANTHER" id="PTHR31299:SF0">
    <property type="entry name" value="ESTERASE, PUTATIVE (AFU_ORTHOLOGUE AFUA_1G05850)-RELATED"/>
    <property type="match status" value="1"/>
</dbReference>
<dbReference type="AlphaFoldDB" id="A0A1L9BH68"/>
<name>A0A1L9BH68_9BACT</name>
<evidence type="ECO:0000313" key="1">
    <source>
        <dbReference type="EMBL" id="OJH41622.1"/>
    </source>
</evidence>
<dbReference type="STRING" id="83449.BON30_09460"/>
<organism evidence="1 2">
    <name type="scientific">Cystobacter ferrugineus</name>
    <dbReference type="NCBI Taxonomy" id="83449"/>
    <lineage>
        <taxon>Bacteria</taxon>
        <taxon>Pseudomonadati</taxon>
        <taxon>Myxococcota</taxon>
        <taxon>Myxococcia</taxon>
        <taxon>Myxococcales</taxon>
        <taxon>Cystobacterineae</taxon>
        <taxon>Archangiaceae</taxon>
        <taxon>Cystobacter</taxon>
    </lineage>
</organism>
<accession>A0A1L9BH68</accession>
<dbReference type="GO" id="GO:0046677">
    <property type="term" value="P:response to antibiotic"/>
    <property type="evidence" value="ECO:0007669"/>
    <property type="project" value="InterPro"/>
</dbReference>
<dbReference type="Gene3D" id="1.20.1440.30">
    <property type="entry name" value="Biosynthetic Protein domain"/>
    <property type="match status" value="1"/>
</dbReference>
<dbReference type="Gene3D" id="3.30.1870.10">
    <property type="entry name" value="EreA-like, domain 2"/>
    <property type="match status" value="1"/>
</dbReference>
<protein>
    <submittedName>
        <fullName evidence="1">Erythromycin esterase</fullName>
    </submittedName>
</protein>
<dbReference type="InterPro" id="IPR007815">
    <property type="entry name" value="Emycin_Estase"/>
</dbReference>
<proteinExistence type="predicted"/>
<dbReference type="SUPFAM" id="SSF159501">
    <property type="entry name" value="EreA/ChaN-like"/>
    <property type="match status" value="1"/>
</dbReference>
<gene>
    <name evidence="1" type="ORF">BON30_09460</name>
</gene>
<dbReference type="InterPro" id="IPR052036">
    <property type="entry name" value="Hydrolase/PRTase-associated"/>
</dbReference>
<dbReference type="EMBL" id="MPIN01000002">
    <property type="protein sequence ID" value="OJH41622.1"/>
    <property type="molecule type" value="Genomic_DNA"/>
</dbReference>
<dbReference type="Pfam" id="PF05139">
    <property type="entry name" value="Erythro_esteras"/>
    <property type="match status" value="1"/>
</dbReference>
<reference evidence="1 2" key="2">
    <citation type="submission" date="2016-12" db="EMBL/GenBank/DDBJ databases">
        <title>Draft Genome Sequence of Cystobacter ferrugineus Strain Cbfe23.</title>
        <authorList>
            <person name="Akbar S."/>
            <person name="Dowd S.E."/>
            <person name="Stevens D.C."/>
        </authorList>
    </citation>
    <scope>NUCLEOTIDE SEQUENCE [LARGE SCALE GENOMIC DNA]</scope>
    <source>
        <strain evidence="1 2">Cbfe23</strain>
    </source>
</reference>
<reference evidence="2" key="1">
    <citation type="submission" date="2016-11" db="EMBL/GenBank/DDBJ databases">
        <authorList>
            <person name="Shukria A."/>
            <person name="Stevens D.C."/>
        </authorList>
    </citation>
    <scope>NUCLEOTIDE SEQUENCE [LARGE SCALE GENOMIC DNA]</scope>
    <source>
        <strain evidence="2">Cbfe23</strain>
    </source>
</reference>
<dbReference type="CDD" id="cd14728">
    <property type="entry name" value="Ere-like"/>
    <property type="match status" value="1"/>
</dbReference>